<dbReference type="EMBL" id="JADYTN010000014">
    <property type="protein sequence ID" value="MCF2563969.1"/>
    <property type="molecule type" value="Genomic_DNA"/>
</dbReference>
<protein>
    <submittedName>
        <fullName evidence="2">Uncharacterized protein</fullName>
    </submittedName>
</protein>
<evidence type="ECO:0000256" key="1">
    <source>
        <dbReference type="SAM" id="Phobius"/>
    </source>
</evidence>
<reference evidence="2 3" key="1">
    <citation type="submission" date="2020-12" db="EMBL/GenBank/DDBJ databases">
        <title>Whole genome sequences of gut porcine anaerobes.</title>
        <authorList>
            <person name="Kubasova T."/>
            <person name="Jahodarova E."/>
            <person name="Rychlik I."/>
        </authorList>
    </citation>
    <scope>NUCLEOTIDE SEQUENCE [LARGE SCALE GENOMIC DNA]</scope>
    <source>
        <strain evidence="2 3">An925</strain>
    </source>
</reference>
<keyword evidence="3" id="KW-1185">Reference proteome</keyword>
<feature type="transmembrane region" description="Helical" evidence="1">
    <location>
        <begin position="33"/>
        <end position="52"/>
    </location>
</feature>
<accession>A0ABS9CGX9</accession>
<organism evidence="2 3">
    <name type="scientific">Xylanibacter brevis</name>
    <dbReference type="NCBI Taxonomy" id="83231"/>
    <lineage>
        <taxon>Bacteria</taxon>
        <taxon>Pseudomonadati</taxon>
        <taxon>Bacteroidota</taxon>
        <taxon>Bacteroidia</taxon>
        <taxon>Bacteroidales</taxon>
        <taxon>Prevotellaceae</taxon>
        <taxon>Xylanibacter</taxon>
    </lineage>
</organism>
<comment type="caution">
    <text evidence="2">The sequence shown here is derived from an EMBL/GenBank/DDBJ whole genome shotgun (WGS) entry which is preliminary data.</text>
</comment>
<gene>
    <name evidence="2" type="ORF">I6E12_07580</name>
</gene>
<evidence type="ECO:0000313" key="2">
    <source>
        <dbReference type="EMBL" id="MCF2563969.1"/>
    </source>
</evidence>
<dbReference type="Proteomes" id="UP001200470">
    <property type="component" value="Unassembled WGS sequence"/>
</dbReference>
<dbReference type="RefSeq" id="WP_158214652.1">
    <property type="nucleotide sequence ID" value="NZ_JADYTN010000014.1"/>
</dbReference>
<keyword evidence="1" id="KW-0472">Membrane</keyword>
<keyword evidence="1" id="KW-1133">Transmembrane helix</keyword>
<sequence>MNKKFASIGILLILSGVITLATAYFLHHTTNGLLTTGLLLIVGGIVLYVGGIKHGGRY</sequence>
<evidence type="ECO:0000313" key="3">
    <source>
        <dbReference type="Proteomes" id="UP001200470"/>
    </source>
</evidence>
<proteinExistence type="predicted"/>
<name>A0ABS9CGX9_9BACT</name>
<keyword evidence="1" id="KW-0812">Transmembrane</keyword>